<dbReference type="InterPro" id="IPR032675">
    <property type="entry name" value="LRR_dom_sf"/>
</dbReference>
<evidence type="ECO:0000313" key="11">
    <source>
        <dbReference type="Proteomes" id="UP001291926"/>
    </source>
</evidence>
<keyword evidence="6 8" id="KW-0472">Membrane</keyword>
<protein>
    <recommendedName>
        <fullName evidence="9">Protein kinase domain-containing protein</fullName>
    </recommendedName>
</protein>
<evidence type="ECO:0000256" key="2">
    <source>
        <dbReference type="ARBA" id="ARBA00022614"/>
    </source>
</evidence>
<dbReference type="InterPro" id="IPR001611">
    <property type="entry name" value="Leu-rich_rpt"/>
</dbReference>
<keyword evidence="11" id="KW-1185">Reference proteome</keyword>
<keyword evidence="3 8" id="KW-0812">Transmembrane</keyword>
<dbReference type="InterPro" id="IPR051809">
    <property type="entry name" value="Plant_receptor-like_S/T_kinase"/>
</dbReference>
<comment type="caution">
    <text evidence="10">The sequence shown here is derived from an EMBL/GenBank/DDBJ whole genome shotgun (WGS) entry which is preliminary data.</text>
</comment>
<dbReference type="SMART" id="SM00369">
    <property type="entry name" value="LRR_TYP"/>
    <property type="match status" value="7"/>
</dbReference>
<proteinExistence type="predicted"/>
<dbReference type="Gene3D" id="1.10.510.10">
    <property type="entry name" value="Transferase(Phosphotransferase) domain 1"/>
    <property type="match status" value="1"/>
</dbReference>
<dbReference type="Pfam" id="PF07714">
    <property type="entry name" value="PK_Tyr_Ser-Thr"/>
    <property type="match status" value="1"/>
</dbReference>
<name>A0ABR0DDB9_9LAMI</name>
<dbReference type="PANTHER" id="PTHR27008:SF585">
    <property type="entry name" value="PROTEIN KINASE DOMAIN-CONTAINING PROTEIN"/>
    <property type="match status" value="1"/>
</dbReference>
<dbReference type="InterPro" id="IPR055414">
    <property type="entry name" value="LRR_R13L4/SHOC2-like"/>
</dbReference>
<dbReference type="SUPFAM" id="SSF52058">
    <property type="entry name" value="L domain-like"/>
    <property type="match status" value="1"/>
</dbReference>
<comment type="subcellular location">
    <subcellularLocation>
        <location evidence="1">Membrane</location>
    </subcellularLocation>
</comment>
<sequence length="832" mass="92313">MAGHRPSTAGASRSQATTARDNRTRPPRPGTSHPRPAAWCRRRRRVTAVNLFNMSLQGTIAREIGNLSFLTYLNIRNNSFSGAIPFEIGNLRRLRVLQMTFNRLTGHIPTSLGLLRNLEILDLADNDLTGSVPWSIFNISSLIEIVLTRNDLSGSFPSDICSGGLSKLQQLRVSSNQFVGDFPRGLSNCVEMRNVFMSRNKFSGSLPMDIGNLGQLQILALGGNQLSGTIPSEIGNLNSLLWLQLGDNNLTGMIPETLGRLRNMHRLSISRNKLHGPIPNSFCNLENMFQISLRENELSGQLPSCLGNLPSLQEIHLADNFFNSSIPSTLLSSSRLQIVSLARNLFEGSLSNEIGNMNSLRALYLSGNQLYGSIPSSIGELQSLTNLQLQNNMFNGSIPSSLGNMRALQYLDLSENNLSGSIPMSLETLTYLDYFNVSFNELTGQIPDGGPFGNFSSEFFIGNKGLCGASLFNVEVCKGNTPKSSRRNILLRFILPPMALVILAATTIITYLFKCRGRNSALLSFSEANIGLKHERISYYEIFRATDNLNMTNLIGKGSIGSVYKGTFSNEICYAVKVFELDVQGAFKSFDTECQIMRSLRHRNLVKVITSCSNLDFKALVLEYMPNGNLDKWLYSSNYSLNIAQRVGIMIDVSSAIEYLHQGYSSPIVHCDLKPSNILLDKDMVACVGDFGIAKILTHDQRMAQTKTLGTIGYMAPEYGSGGLVSTFADVYSYGILLMETFTKKRPTDELFLGELTMKRWVSESFPNSIMHIVDTELLNADEEYSVKYNIEECLTSIMELAIECTSDLPDERPNMKDVHVRLMKINNKVVN</sequence>
<dbReference type="PROSITE" id="PS51450">
    <property type="entry name" value="LRR"/>
    <property type="match status" value="1"/>
</dbReference>
<dbReference type="SMART" id="SM00220">
    <property type="entry name" value="S_TKc"/>
    <property type="match status" value="1"/>
</dbReference>
<feature type="region of interest" description="Disordered" evidence="7">
    <location>
        <begin position="1"/>
        <end position="39"/>
    </location>
</feature>
<evidence type="ECO:0000313" key="10">
    <source>
        <dbReference type="EMBL" id="KAK4487034.1"/>
    </source>
</evidence>
<organism evidence="10 11">
    <name type="scientific">Penstemon davidsonii</name>
    <dbReference type="NCBI Taxonomy" id="160366"/>
    <lineage>
        <taxon>Eukaryota</taxon>
        <taxon>Viridiplantae</taxon>
        <taxon>Streptophyta</taxon>
        <taxon>Embryophyta</taxon>
        <taxon>Tracheophyta</taxon>
        <taxon>Spermatophyta</taxon>
        <taxon>Magnoliopsida</taxon>
        <taxon>eudicotyledons</taxon>
        <taxon>Gunneridae</taxon>
        <taxon>Pentapetalae</taxon>
        <taxon>asterids</taxon>
        <taxon>lamiids</taxon>
        <taxon>Lamiales</taxon>
        <taxon>Plantaginaceae</taxon>
        <taxon>Cheloneae</taxon>
        <taxon>Penstemon</taxon>
    </lineage>
</organism>
<feature type="domain" description="Protein kinase" evidence="9">
    <location>
        <begin position="549"/>
        <end position="823"/>
    </location>
</feature>
<dbReference type="SUPFAM" id="SSF56112">
    <property type="entry name" value="Protein kinase-like (PK-like)"/>
    <property type="match status" value="1"/>
</dbReference>
<keyword evidence="4" id="KW-0677">Repeat</keyword>
<feature type="compositionally biased region" description="Polar residues" evidence="7">
    <location>
        <begin position="9"/>
        <end position="19"/>
    </location>
</feature>
<dbReference type="Pfam" id="PF13855">
    <property type="entry name" value="LRR_8"/>
    <property type="match status" value="1"/>
</dbReference>
<dbReference type="Pfam" id="PF00560">
    <property type="entry name" value="LRR_1"/>
    <property type="match status" value="3"/>
</dbReference>
<evidence type="ECO:0000256" key="3">
    <source>
        <dbReference type="ARBA" id="ARBA00022692"/>
    </source>
</evidence>
<dbReference type="Proteomes" id="UP001291926">
    <property type="component" value="Unassembled WGS sequence"/>
</dbReference>
<evidence type="ECO:0000259" key="9">
    <source>
        <dbReference type="PROSITE" id="PS50011"/>
    </source>
</evidence>
<dbReference type="InterPro" id="IPR000719">
    <property type="entry name" value="Prot_kinase_dom"/>
</dbReference>
<gene>
    <name evidence="10" type="ORF">RD792_006349</name>
</gene>
<dbReference type="InterPro" id="IPR003591">
    <property type="entry name" value="Leu-rich_rpt_typical-subtyp"/>
</dbReference>
<keyword evidence="2" id="KW-0433">Leucine-rich repeat</keyword>
<evidence type="ECO:0000256" key="7">
    <source>
        <dbReference type="SAM" id="MobiDB-lite"/>
    </source>
</evidence>
<feature type="transmembrane region" description="Helical" evidence="8">
    <location>
        <begin position="489"/>
        <end position="513"/>
    </location>
</feature>
<reference evidence="10 11" key="1">
    <citation type="journal article" date="2023" name="bioRxiv">
        <title>Genome report: Whole genome sequence and annotation of Penstemon davidsonii.</title>
        <authorList>
            <person name="Ostevik K.L."/>
            <person name="Alabady M."/>
            <person name="Zhang M."/>
            <person name="Rausher M.D."/>
        </authorList>
    </citation>
    <scope>NUCLEOTIDE SEQUENCE [LARGE SCALE GENOMIC DNA]</scope>
    <source>
        <strain evidence="10">DNT005</strain>
        <tissue evidence="10">Whole leaf</tissue>
    </source>
</reference>
<dbReference type="PANTHER" id="PTHR27008">
    <property type="entry name" value="OS04G0122200 PROTEIN"/>
    <property type="match status" value="1"/>
</dbReference>
<evidence type="ECO:0000256" key="5">
    <source>
        <dbReference type="ARBA" id="ARBA00022989"/>
    </source>
</evidence>
<dbReference type="EMBL" id="JAYDYQ010002152">
    <property type="protein sequence ID" value="KAK4487034.1"/>
    <property type="molecule type" value="Genomic_DNA"/>
</dbReference>
<evidence type="ECO:0000256" key="1">
    <source>
        <dbReference type="ARBA" id="ARBA00004370"/>
    </source>
</evidence>
<keyword evidence="5 8" id="KW-1133">Transmembrane helix</keyword>
<dbReference type="InterPro" id="IPR008271">
    <property type="entry name" value="Ser/Thr_kinase_AS"/>
</dbReference>
<dbReference type="InterPro" id="IPR011009">
    <property type="entry name" value="Kinase-like_dom_sf"/>
</dbReference>
<dbReference type="Pfam" id="PF23598">
    <property type="entry name" value="LRR_14"/>
    <property type="match status" value="1"/>
</dbReference>
<dbReference type="Gene3D" id="3.80.10.10">
    <property type="entry name" value="Ribonuclease Inhibitor"/>
    <property type="match status" value="3"/>
</dbReference>
<dbReference type="PROSITE" id="PS00108">
    <property type="entry name" value="PROTEIN_KINASE_ST"/>
    <property type="match status" value="1"/>
</dbReference>
<dbReference type="InterPro" id="IPR001245">
    <property type="entry name" value="Ser-Thr/Tyr_kinase_cat_dom"/>
</dbReference>
<accession>A0ABR0DDB9</accession>
<dbReference type="PROSITE" id="PS50011">
    <property type="entry name" value="PROTEIN_KINASE_DOM"/>
    <property type="match status" value="1"/>
</dbReference>
<dbReference type="Gene3D" id="3.30.200.20">
    <property type="entry name" value="Phosphorylase Kinase, domain 1"/>
    <property type="match status" value="1"/>
</dbReference>
<evidence type="ECO:0000256" key="4">
    <source>
        <dbReference type="ARBA" id="ARBA00022737"/>
    </source>
</evidence>
<dbReference type="SUPFAM" id="SSF52047">
    <property type="entry name" value="RNI-like"/>
    <property type="match status" value="1"/>
</dbReference>
<evidence type="ECO:0000256" key="6">
    <source>
        <dbReference type="ARBA" id="ARBA00023136"/>
    </source>
</evidence>
<evidence type="ECO:0000256" key="8">
    <source>
        <dbReference type="SAM" id="Phobius"/>
    </source>
</evidence>